<evidence type="ECO:0000259" key="3">
    <source>
        <dbReference type="SMART" id="SM00858"/>
    </source>
</evidence>
<evidence type="ECO:0000256" key="2">
    <source>
        <dbReference type="SAM" id="Phobius"/>
    </source>
</evidence>
<sequence>MSSTAGTESVDRQRQRAQRSAGGAGGSSRLPAAPKRRRPAVAALAALLVVGGALIAGLLAVRMDERQSYLQVSRDIAAGERIERGDLTVTRVAADVPGLIEQSQAGVAIGKYMKVAFSKGQLLDSRSLSDRAPLQDNTAAVGITLAEGRYPAGGLAPGDQVRLVRIGAVSTPGAVIGNAVVLAVKAPADKGSGLGSKSSSSETQTLTVVVDETLVTAVADASGNNKIAVALLKSGTSLKGR</sequence>
<feature type="region of interest" description="Disordered" evidence="1">
    <location>
        <begin position="1"/>
        <end position="34"/>
    </location>
</feature>
<dbReference type="AlphaFoldDB" id="A0A4R4Q6N0"/>
<keyword evidence="2" id="KW-0812">Transmembrane</keyword>
<dbReference type="EMBL" id="SMKA01000044">
    <property type="protein sequence ID" value="TDC30523.1"/>
    <property type="molecule type" value="Genomic_DNA"/>
</dbReference>
<keyword evidence="2" id="KW-0472">Membrane</keyword>
<dbReference type="RefSeq" id="WP_132406265.1">
    <property type="nucleotide sequence ID" value="NZ_SMKA01000044.1"/>
</dbReference>
<feature type="domain" description="SAF" evidence="3">
    <location>
        <begin position="67"/>
        <end position="129"/>
    </location>
</feature>
<dbReference type="OrthoDB" id="5185591at2"/>
<dbReference type="Proteomes" id="UP000295075">
    <property type="component" value="Unassembled WGS sequence"/>
</dbReference>
<protein>
    <recommendedName>
        <fullName evidence="3">SAF domain-containing protein</fullName>
    </recommendedName>
</protein>
<dbReference type="InterPro" id="IPR013974">
    <property type="entry name" value="SAF"/>
</dbReference>
<name>A0A4R4Q6N0_9ACTN</name>
<proteinExistence type="predicted"/>
<keyword evidence="2" id="KW-1133">Transmembrane helix</keyword>
<comment type="caution">
    <text evidence="4">The sequence shown here is derived from an EMBL/GenBank/DDBJ whole genome shotgun (WGS) entry which is preliminary data.</text>
</comment>
<evidence type="ECO:0000256" key="1">
    <source>
        <dbReference type="SAM" id="MobiDB-lite"/>
    </source>
</evidence>
<gene>
    <name evidence="4" type="ORF">E1261_13075</name>
</gene>
<accession>A0A4R4Q6N0</accession>
<evidence type="ECO:0000313" key="4">
    <source>
        <dbReference type="EMBL" id="TDC30523.1"/>
    </source>
</evidence>
<dbReference type="Pfam" id="PF08666">
    <property type="entry name" value="SAF"/>
    <property type="match status" value="1"/>
</dbReference>
<dbReference type="CDD" id="cd11614">
    <property type="entry name" value="SAF_CpaB_FlgA_like"/>
    <property type="match status" value="1"/>
</dbReference>
<dbReference type="SMART" id="SM00858">
    <property type="entry name" value="SAF"/>
    <property type="match status" value="1"/>
</dbReference>
<evidence type="ECO:0000313" key="5">
    <source>
        <dbReference type="Proteomes" id="UP000295075"/>
    </source>
</evidence>
<feature type="transmembrane region" description="Helical" evidence="2">
    <location>
        <begin position="40"/>
        <end position="61"/>
    </location>
</feature>
<keyword evidence="5" id="KW-1185">Reference proteome</keyword>
<organism evidence="4 5">
    <name type="scientific">Kribbella albertanoniae</name>
    <dbReference type="NCBI Taxonomy" id="1266829"/>
    <lineage>
        <taxon>Bacteria</taxon>
        <taxon>Bacillati</taxon>
        <taxon>Actinomycetota</taxon>
        <taxon>Actinomycetes</taxon>
        <taxon>Propionibacteriales</taxon>
        <taxon>Kribbellaceae</taxon>
        <taxon>Kribbella</taxon>
    </lineage>
</organism>
<reference evidence="4 5" key="1">
    <citation type="submission" date="2019-03" db="EMBL/GenBank/DDBJ databases">
        <title>Draft genome sequences of novel Actinobacteria.</title>
        <authorList>
            <person name="Sahin N."/>
            <person name="Ay H."/>
            <person name="Saygin H."/>
        </authorList>
    </citation>
    <scope>NUCLEOTIDE SEQUENCE [LARGE SCALE GENOMIC DNA]</scope>
    <source>
        <strain evidence="4 5">JCM 30547</strain>
    </source>
</reference>